<reference evidence="3 5" key="2">
    <citation type="submission" date="2019-08" db="EMBL/GenBank/DDBJ databases">
        <authorList>
            <person name="Dong K."/>
        </authorList>
    </citation>
    <scope>NUCLEOTIDE SEQUENCE [LARGE SCALE GENOMIC DNA]</scope>
    <source>
        <strain evidence="3 5">K-1</strain>
    </source>
</reference>
<proteinExistence type="predicted"/>
<organism evidence="3 5">
    <name type="scientific">Microbacterium saccharophilum</name>
    <dbReference type="NCBI Taxonomy" id="1213358"/>
    <lineage>
        <taxon>Bacteria</taxon>
        <taxon>Bacillati</taxon>
        <taxon>Actinomycetota</taxon>
        <taxon>Actinomycetes</taxon>
        <taxon>Micrococcales</taxon>
        <taxon>Microbacteriaceae</taxon>
        <taxon>Microbacterium</taxon>
    </lineage>
</organism>
<feature type="transmembrane region" description="Helical" evidence="1">
    <location>
        <begin position="100"/>
        <end position="121"/>
    </location>
</feature>
<keyword evidence="1" id="KW-1133">Transmembrane helix</keyword>
<dbReference type="EMBL" id="FOQZ01000004">
    <property type="protein sequence ID" value="SFI66660.1"/>
    <property type="molecule type" value="Genomic_DNA"/>
</dbReference>
<gene>
    <name evidence="3" type="ORF">FVP74_03860</name>
    <name evidence="2" type="ORF">SAMN04487751_2586</name>
</gene>
<dbReference type="AlphaFoldDB" id="A0A5C8I7X7"/>
<evidence type="ECO:0000313" key="2">
    <source>
        <dbReference type="EMBL" id="SFI66660.1"/>
    </source>
</evidence>
<keyword evidence="1" id="KW-0472">Membrane</keyword>
<dbReference type="Proteomes" id="UP000321949">
    <property type="component" value="Unassembled WGS sequence"/>
</dbReference>
<feature type="transmembrane region" description="Helical" evidence="1">
    <location>
        <begin position="65"/>
        <end position="88"/>
    </location>
</feature>
<reference evidence="2 4" key="1">
    <citation type="submission" date="2016-10" db="EMBL/GenBank/DDBJ databases">
        <authorList>
            <person name="Varghese N."/>
            <person name="Submissions S."/>
        </authorList>
    </citation>
    <scope>NUCLEOTIDE SEQUENCE [LARGE SCALE GENOMIC DNA]</scope>
    <source>
        <strain evidence="2 4">UNC380MFSha3.1</strain>
    </source>
</reference>
<dbReference type="RefSeq" id="WP_028496901.1">
    <property type="nucleotide sequence ID" value="NZ_BKAH01000005.1"/>
</dbReference>
<feature type="transmembrane region" description="Helical" evidence="1">
    <location>
        <begin position="164"/>
        <end position="187"/>
    </location>
</feature>
<protein>
    <submittedName>
        <fullName evidence="3">Uncharacterized protein</fullName>
    </submittedName>
</protein>
<evidence type="ECO:0000256" key="1">
    <source>
        <dbReference type="SAM" id="Phobius"/>
    </source>
</evidence>
<accession>A0A5C8I7X7</accession>
<dbReference type="Proteomes" id="UP000198702">
    <property type="component" value="Unassembled WGS sequence"/>
</dbReference>
<sequence length="268" mass="28189">MSFRHASAREWAQEHSLAAPVRFGLLEVMAFQRHPDIYALFGADGAALAARETARRPSPVRRAGTALAVVLAIVAAAAPVVAVAAMGGDRFNFFRMDASASVPLAGVMFIVAAVAQLVLLIGWLRGGARYDGLLLGIVLVAVVFSGFAVVGMPNTAAADGFDAWAAWYPPVLACLAIAVVTAIAMLLRFRTRAPETVAAAPETMPSTVAVAQIRAKTAALPYEERIAITADRDAALAVLHERGVIESGLLERARTAQPGTLFVLDDES</sequence>
<comment type="caution">
    <text evidence="3">The sequence shown here is derived from an EMBL/GenBank/DDBJ whole genome shotgun (WGS) entry which is preliminary data.</text>
</comment>
<keyword evidence="1" id="KW-0812">Transmembrane</keyword>
<evidence type="ECO:0000313" key="3">
    <source>
        <dbReference type="EMBL" id="TXK15531.1"/>
    </source>
</evidence>
<feature type="transmembrane region" description="Helical" evidence="1">
    <location>
        <begin position="133"/>
        <end position="152"/>
    </location>
</feature>
<name>A0A5C8I7X7_9MICO</name>
<keyword evidence="5" id="KW-1185">Reference proteome</keyword>
<evidence type="ECO:0000313" key="4">
    <source>
        <dbReference type="Proteomes" id="UP000198702"/>
    </source>
</evidence>
<dbReference type="OrthoDB" id="5065809at2"/>
<dbReference type="EMBL" id="VRSX01000001">
    <property type="protein sequence ID" value="TXK15531.1"/>
    <property type="molecule type" value="Genomic_DNA"/>
</dbReference>
<evidence type="ECO:0000313" key="5">
    <source>
        <dbReference type="Proteomes" id="UP000321949"/>
    </source>
</evidence>